<organism evidence="16 17">
    <name type="scientific">Hungatella effluvii</name>
    <dbReference type="NCBI Taxonomy" id="1096246"/>
    <lineage>
        <taxon>Bacteria</taxon>
        <taxon>Bacillati</taxon>
        <taxon>Bacillota</taxon>
        <taxon>Clostridia</taxon>
        <taxon>Lachnospirales</taxon>
        <taxon>Lachnospiraceae</taxon>
        <taxon>Hungatella</taxon>
    </lineage>
</organism>
<feature type="domain" description="Histidine kinase" evidence="14">
    <location>
        <begin position="492"/>
        <end position="597"/>
    </location>
</feature>
<dbReference type="InterPro" id="IPR003660">
    <property type="entry name" value="HAMP_dom"/>
</dbReference>
<dbReference type="PRINTS" id="PR00344">
    <property type="entry name" value="BCTRLSENSOR"/>
</dbReference>
<dbReference type="Pfam" id="PF06580">
    <property type="entry name" value="His_kinase"/>
    <property type="match status" value="1"/>
</dbReference>
<dbReference type="SUPFAM" id="SSF55874">
    <property type="entry name" value="ATPase domain of HSP90 chaperone/DNA topoisomerase II/histidine kinase"/>
    <property type="match status" value="1"/>
</dbReference>
<dbReference type="PANTHER" id="PTHR34220">
    <property type="entry name" value="SENSOR HISTIDINE KINASE YPDA"/>
    <property type="match status" value="1"/>
</dbReference>
<accession>A0A2V3XV94</accession>
<dbReference type="SUPFAM" id="SSF158472">
    <property type="entry name" value="HAMP domain-like"/>
    <property type="match status" value="1"/>
</dbReference>
<dbReference type="EMBL" id="QJKD01000021">
    <property type="protein sequence ID" value="PXX46120.1"/>
    <property type="molecule type" value="Genomic_DNA"/>
</dbReference>
<evidence type="ECO:0000256" key="12">
    <source>
        <dbReference type="SAM" id="Coils"/>
    </source>
</evidence>
<dbReference type="InterPro" id="IPR005467">
    <property type="entry name" value="His_kinase_dom"/>
</dbReference>
<evidence type="ECO:0000256" key="7">
    <source>
        <dbReference type="ARBA" id="ARBA00022692"/>
    </source>
</evidence>
<dbReference type="GeneID" id="86064481"/>
<feature type="transmembrane region" description="Helical" evidence="13">
    <location>
        <begin position="21"/>
        <end position="43"/>
    </location>
</feature>
<dbReference type="InterPro" id="IPR036890">
    <property type="entry name" value="HATPase_C_sf"/>
</dbReference>
<dbReference type="PANTHER" id="PTHR34220:SF7">
    <property type="entry name" value="SENSOR HISTIDINE KINASE YPDA"/>
    <property type="match status" value="1"/>
</dbReference>
<evidence type="ECO:0000256" key="4">
    <source>
        <dbReference type="ARBA" id="ARBA00022475"/>
    </source>
</evidence>
<dbReference type="InterPro" id="IPR033479">
    <property type="entry name" value="dCache_1"/>
</dbReference>
<feature type="coiled-coil region" evidence="12">
    <location>
        <begin position="362"/>
        <end position="389"/>
    </location>
</feature>
<keyword evidence="17" id="KW-1185">Reference proteome</keyword>
<evidence type="ECO:0000256" key="5">
    <source>
        <dbReference type="ARBA" id="ARBA00022553"/>
    </source>
</evidence>
<evidence type="ECO:0000259" key="14">
    <source>
        <dbReference type="PROSITE" id="PS50109"/>
    </source>
</evidence>
<keyword evidence="9 13" id="KW-1133">Transmembrane helix</keyword>
<dbReference type="EC" id="2.7.13.3" evidence="3"/>
<dbReference type="InterPro" id="IPR004358">
    <property type="entry name" value="Sig_transdc_His_kin-like_C"/>
</dbReference>
<keyword evidence="8 16" id="KW-0418">Kinase</keyword>
<dbReference type="InterPro" id="IPR050640">
    <property type="entry name" value="Bact_2-comp_sensor_kinase"/>
</dbReference>
<evidence type="ECO:0000256" key="11">
    <source>
        <dbReference type="ARBA" id="ARBA00023136"/>
    </source>
</evidence>
<evidence type="ECO:0000313" key="17">
    <source>
        <dbReference type="Proteomes" id="UP000248057"/>
    </source>
</evidence>
<evidence type="ECO:0000256" key="13">
    <source>
        <dbReference type="SAM" id="Phobius"/>
    </source>
</evidence>
<dbReference type="Gene3D" id="3.30.450.20">
    <property type="entry name" value="PAS domain"/>
    <property type="match status" value="1"/>
</dbReference>
<evidence type="ECO:0000256" key="10">
    <source>
        <dbReference type="ARBA" id="ARBA00023012"/>
    </source>
</evidence>
<sequence>MSEIKKYWEKFKQASGKLKTQLYLGYGVTFAVLSILIISFLFLGVKRLMMDQIGQSRLDVLKQISERSNTIKNSTITISNLYRYDEEVQRCLNENGLSEEEMEQAGRYLDGVKENYDRVFHDVGVAYDVVILGDNGFRYASRGRDNYDFDGLESQLWYKRSYDAENDIVFISSFREKFDLSSREERYVFAAFRRVAGTDGGETGTILVNVDEKYLEDLYGTAEDRSNLYIFDKKGNIVSSREKSLLGKNFIGVDNFRRLYGENEYHIIKKLGQDYLLSNYYDPQTGWTIVEEMPCAVILQPLNQALVLLLVIVSGCLLAGTGAACYMSERISKPILKLCRLMDRVKQGDFDVISDIRGYEEVNQLKDSFNEMAAEIKKLLEDIRDNEMQKRKSEMDFLRAQINPHFLYNTLFSIQCMIELKKNDQAVLMMAAFTDLLKKTLSVDTDFITLKEEFESTEKYLTLQQIRYGDKVHYECEMGAETEQCLVPALIIQPIVENAIFHGIEAKEEAGLIIVESVVSEGALLITVSDDGVGLDEKELARMTAQFGEREYQSGRSIGILNVLNRIKINFGEEYGLTVESEPGIGTSVTMKFPVVLKEMQGVKYENTDSR</sequence>
<comment type="caution">
    <text evidence="16">The sequence shown here is derived from an EMBL/GenBank/DDBJ whole genome shotgun (WGS) entry which is preliminary data.</text>
</comment>
<feature type="domain" description="HAMP" evidence="15">
    <location>
        <begin position="329"/>
        <end position="381"/>
    </location>
</feature>
<evidence type="ECO:0000256" key="6">
    <source>
        <dbReference type="ARBA" id="ARBA00022679"/>
    </source>
</evidence>
<dbReference type="CDD" id="cd06225">
    <property type="entry name" value="HAMP"/>
    <property type="match status" value="1"/>
</dbReference>
<keyword evidence="4" id="KW-1003">Cell membrane</keyword>
<comment type="subcellular location">
    <subcellularLocation>
        <location evidence="2">Cell membrane</location>
        <topology evidence="2">Multi-pass membrane protein</topology>
    </subcellularLocation>
</comment>
<gene>
    <name evidence="16" type="ORF">DFR60_12153</name>
</gene>
<evidence type="ECO:0000313" key="16">
    <source>
        <dbReference type="EMBL" id="PXX46120.1"/>
    </source>
</evidence>
<evidence type="ECO:0000259" key="15">
    <source>
        <dbReference type="PROSITE" id="PS50885"/>
    </source>
</evidence>
<dbReference type="SMART" id="SM00387">
    <property type="entry name" value="HATPase_c"/>
    <property type="match status" value="1"/>
</dbReference>
<dbReference type="Proteomes" id="UP000248057">
    <property type="component" value="Unassembled WGS sequence"/>
</dbReference>
<evidence type="ECO:0000256" key="9">
    <source>
        <dbReference type="ARBA" id="ARBA00022989"/>
    </source>
</evidence>
<keyword evidence="11 13" id="KW-0472">Membrane</keyword>
<dbReference type="PROSITE" id="PS50885">
    <property type="entry name" value="HAMP"/>
    <property type="match status" value="1"/>
</dbReference>
<evidence type="ECO:0000256" key="2">
    <source>
        <dbReference type="ARBA" id="ARBA00004651"/>
    </source>
</evidence>
<evidence type="ECO:0000256" key="3">
    <source>
        <dbReference type="ARBA" id="ARBA00012438"/>
    </source>
</evidence>
<keyword evidence="7 13" id="KW-0812">Transmembrane</keyword>
<dbReference type="RefSeq" id="WP_110325879.1">
    <property type="nucleotide sequence ID" value="NZ_QJKD01000021.1"/>
</dbReference>
<proteinExistence type="predicted"/>
<dbReference type="InterPro" id="IPR010559">
    <property type="entry name" value="Sig_transdc_His_kin_internal"/>
</dbReference>
<keyword evidence="12" id="KW-0175">Coiled coil</keyword>
<dbReference type="GO" id="GO:0005886">
    <property type="term" value="C:plasma membrane"/>
    <property type="evidence" value="ECO:0007669"/>
    <property type="project" value="UniProtKB-SubCell"/>
</dbReference>
<protein>
    <recommendedName>
        <fullName evidence="3">histidine kinase</fullName>
        <ecNumber evidence="3">2.7.13.3</ecNumber>
    </recommendedName>
</protein>
<dbReference type="SMART" id="SM00304">
    <property type="entry name" value="HAMP"/>
    <property type="match status" value="1"/>
</dbReference>
<dbReference type="AlphaFoldDB" id="A0A2V3XV94"/>
<dbReference type="Gene3D" id="3.30.565.10">
    <property type="entry name" value="Histidine kinase-like ATPase, C-terminal domain"/>
    <property type="match status" value="1"/>
</dbReference>
<dbReference type="GO" id="GO:0000155">
    <property type="term" value="F:phosphorelay sensor kinase activity"/>
    <property type="evidence" value="ECO:0007669"/>
    <property type="project" value="InterPro"/>
</dbReference>
<keyword evidence="5" id="KW-0597">Phosphoprotein</keyword>
<comment type="catalytic activity">
    <reaction evidence="1">
        <text>ATP + protein L-histidine = ADP + protein N-phospho-L-histidine.</text>
        <dbReference type="EC" id="2.7.13.3"/>
    </reaction>
</comment>
<evidence type="ECO:0000256" key="1">
    <source>
        <dbReference type="ARBA" id="ARBA00000085"/>
    </source>
</evidence>
<dbReference type="PROSITE" id="PS50109">
    <property type="entry name" value="HIS_KIN"/>
    <property type="match status" value="1"/>
</dbReference>
<keyword evidence="6" id="KW-0808">Transferase</keyword>
<keyword evidence="10" id="KW-0902">Two-component regulatory system</keyword>
<evidence type="ECO:0000256" key="8">
    <source>
        <dbReference type="ARBA" id="ARBA00022777"/>
    </source>
</evidence>
<reference evidence="16 17" key="1">
    <citation type="submission" date="2018-05" db="EMBL/GenBank/DDBJ databases">
        <title>Genomic Encyclopedia of Type Strains, Phase IV (KMG-IV): sequencing the most valuable type-strain genomes for metagenomic binning, comparative biology and taxonomic classification.</title>
        <authorList>
            <person name="Goeker M."/>
        </authorList>
    </citation>
    <scope>NUCLEOTIDE SEQUENCE [LARGE SCALE GENOMIC DNA]</scope>
    <source>
        <strain evidence="16 17">DSM 24995</strain>
    </source>
</reference>
<dbReference type="Pfam" id="PF02518">
    <property type="entry name" value="HATPase_c"/>
    <property type="match status" value="1"/>
</dbReference>
<name>A0A2V3XV94_9FIRM</name>
<dbReference type="InterPro" id="IPR003594">
    <property type="entry name" value="HATPase_dom"/>
</dbReference>
<dbReference type="Gene3D" id="6.10.340.10">
    <property type="match status" value="1"/>
</dbReference>
<dbReference type="Pfam" id="PF02743">
    <property type="entry name" value="dCache_1"/>
    <property type="match status" value="1"/>
</dbReference>